<sequence length="119" mass="13105">MGIHKGGAVMSEVIAVGRNLAKNVFQLHWADCAGHSVLRKKLKRAKRLEFLRKLRPCVAAMEASDDADFRGWKIGKLGHEVRLIPRGCVAPSSSVRTTTSLMPKQSAKPHCAPRCASFR</sequence>
<name>A0A327XL18_9RHOB</name>
<dbReference type="AlphaFoldDB" id="A0A327XL18"/>
<protein>
    <recommendedName>
        <fullName evidence="3">Transposase</fullName>
    </recommendedName>
</protein>
<keyword evidence="2" id="KW-1185">Reference proteome</keyword>
<proteinExistence type="predicted"/>
<evidence type="ECO:0000313" key="2">
    <source>
        <dbReference type="Proteomes" id="UP000249165"/>
    </source>
</evidence>
<evidence type="ECO:0008006" key="3">
    <source>
        <dbReference type="Google" id="ProtNLM"/>
    </source>
</evidence>
<dbReference type="Proteomes" id="UP000249165">
    <property type="component" value="Unassembled WGS sequence"/>
</dbReference>
<organism evidence="1 2">
    <name type="scientific">Salipiger aestuarii</name>
    <dbReference type="NCBI Taxonomy" id="568098"/>
    <lineage>
        <taxon>Bacteria</taxon>
        <taxon>Pseudomonadati</taxon>
        <taxon>Pseudomonadota</taxon>
        <taxon>Alphaproteobacteria</taxon>
        <taxon>Rhodobacterales</taxon>
        <taxon>Roseobacteraceae</taxon>
        <taxon>Salipiger</taxon>
    </lineage>
</organism>
<accession>A0A327XL18</accession>
<comment type="caution">
    <text evidence="1">The sequence shown here is derived from an EMBL/GenBank/DDBJ whole genome shotgun (WGS) entry which is preliminary data.</text>
</comment>
<evidence type="ECO:0000313" key="1">
    <source>
        <dbReference type="EMBL" id="RAK08656.1"/>
    </source>
</evidence>
<dbReference type="EMBL" id="QLMG01000077">
    <property type="protein sequence ID" value="RAK08656.1"/>
    <property type="molecule type" value="Genomic_DNA"/>
</dbReference>
<reference evidence="1 2" key="1">
    <citation type="submission" date="2018-06" db="EMBL/GenBank/DDBJ databases">
        <title>Genomic Encyclopedia of Archaeal and Bacterial Type Strains, Phase II (KMG-II): from individual species to whole genera.</title>
        <authorList>
            <person name="Goeker M."/>
        </authorList>
    </citation>
    <scope>NUCLEOTIDE SEQUENCE [LARGE SCALE GENOMIC DNA]</scope>
    <source>
        <strain evidence="1 2">DSM 22011</strain>
    </source>
</reference>
<gene>
    <name evidence="1" type="ORF">ATI53_10771</name>
</gene>